<evidence type="ECO:0000313" key="3">
    <source>
        <dbReference type="Proteomes" id="UP000249091"/>
    </source>
</evidence>
<keyword evidence="1" id="KW-0812">Transmembrane</keyword>
<feature type="transmembrane region" description="Helical" evidence="1">
    <location>
        <begin position="21"/>
        <end position="40"/>
    </location>
</feature>
<feature type="transmembrane region" description="Helical" evidence="1">
    <location>
        <begin position="128"/>
        <end position="148"/>
    </location>
</feature>
<protein>
    <submittedName>
        <fullName evidence="2">Uncharacterized protein</fullName>
    </submittedName>
</protein>
<proteinExistence type="predicted"/>
<feature type="transmembrane region" description="Helical" evidence="1">
    <location>
        <begin position="102"/>
        <end position="121"/>
    </location>
</feature>
<dbReference type="EMBL" id="LS483468">
    <property type="protein sequence ID" value="SQI30136.1"/>
    <property type="molecule type" value="Genomic_DNA"/>
</dbReference>
<feature type="transmembrane region" description="Helical" evidence="1">
    <location>
        <begin position="323"/>
        <end position="345"/>
    </location>
</feature>
<keyword evidence="3" id="KW-1185">Reference proteome</keyword>
<keyword evidence="1" id="KW-1133">Transmembrane helix</keyword>
<dbReference type="AlphaFoldDB" id="A0A2X4TRW5"/>
<accession>A0A2X4TRW5</accession>
<keyword evidence="1" id="KW-0472">Membrane</keyword>
<feature type="transmembrane region" description="Helical" evidence="1">
    <location>
        <begin position="228"/>
        <end position="248"/>
    </location>
</feature>
<evidence type="ECO:0000256" key="1">
    <source>
        <dbReference type="SAM" id="Phobius"/>
    </source>
</evidence>
<name>A0A2X4TRW5_9NOCA</name>
<gene>
    <name evidence="2" type="ORF">NCTC10994_01428</name>
</gene>
<dbReference type="STRING" id="1219011.GCA_001895045_01968"/>
<dbReference type="Proteomes" id="UP000249091">
    <property type="component" value="Chromosome 1"/>
</dbReference>
<organism evidence="2 3">
    <name type="scientific">Rhodococcus coprophilus</name>
    <dbReference type="NCBI Taxonomy" id="38310"/>
    <lineage>
        <taxon>Bacteria</taxon>
        <taxon>Bacillati</taxon>
        <taxon>Actinomycetota</taxon>
        <taxon>Actinomycetes</taxon>
        <taxon>Mycobacteriales</taxon>
        <taxon>Nocardiaceae</taxon>
        <taxon>Rhodococcus</taxon>
    </lineage>
</organism>
<feature type="transmembrane region" description="Helical" evidence="1">
    <location>
        <begin position="298"/>
        <end position="316"/>
    </location>
</feature>
<feature type="transmembrane region" description="Helical" evidence="1">
    <location>
        <begin position="183"/>
        <end position="208"/>
    </location>
</feature>
<evidence type="ECO:0000313" key="2">
    <source>
        <dbReference type="EMBL" id="SQI30136.1"/>
    </source>
</evidence>
<feature type="transmembrane region" description="Helical" evidence="1">
    <location>
        <begin position="357"/>
        <end position="375"/>
    </location>
</feature>
<sequence>MTTTLSDREPENLRAQDRGRVVLVVALVLVAAQVTIRAVLAGAGEFYWDDLILIGRAGTEPLLSESFLRYDHDGHLMPGAFLVAGLATALAPLQWWPAATTLVLGQAIASLAVLRVLWLLLGARRVLWAPLLFYLLTPLTLPAFAWWAAALNSLPLQAALAWVTGDALQYARTGRRRHLVSGVIVTALSLFFFEKAILVPFVAFAALALTYRVDGRSRPIRTAARRAAPLWLASALILAIWLGFYVSTVESRFGTPTAEMARGLSIHGLSYGLLPALVGGPLQWARWNPGPPWADPPAALVFVAWAVLLGTLAWSLRRRQRTGFVWAATAAYVAASMVAMISTRFGPGTTYELAQTLRYFADSAVVVAIAAALVLRAPRRPSATTIPVPVRRTAAAGLAALFTVSSLWSTVTFTRSWTDNPTGEYLAHARDGLTSRPDVAVLDHPVSVWVLLPVTFPHNLVSSVFAALPDRSDIAGSTTELRVLDEVGALVPADLLAVRWVDSGPEPGCGRRVEPGITTMLPTGPMLEATWTVQLNYLASSDGEIEVGFPSREPARVAVTAGPSTVYVRVPGGGEGVQVRTATPGLSVCIGAGPVGVVVPR</sequence>
<dbReference type="KEGG" id="rcr:NCTC10994_01428"/>
<reference evidence="2 3" key="1">
    <citation type="submission" date="2018-06" db="EMBL/GenBank/DDBJ databases">
        <authorList>
            <consortium name="Pathogen Informatics"/>
            <person name="Doyle S."/>
        </authorList>
    </citation>
    <scope>NUCLEOTIDE SEQUENCE [LARGE SCALE GENOMIC DNA]</scope>
    <source>
        <strain evidence="2 3">NCTC10994</strain>
    </source>
</reference>